<evidence type="ECO:0000256" key="1">
    <source>
        <dbReference type="SAM" id="Coils"/>
    </source>
</evidence>
<evidence type="ECO:0000313" key="3">
    <source>
        <dbReference type="EMBL" id="CAH0994660.1"/>
    </source>
</evidence>
<feature type="transmembrane region" description="Helical" evidence="2">
    <location>
        <begin position="48"/>
        <end position="67"/>
    </location>
</feature>
<protein>
    <recommendedName>
        <fullName evidence="5">Outer membrane protein beta-barrel domain-containing protein</fullName>
    </recommendedName>
</protein>
<dbReference type="RefSeq" id="WP_238804624.1">
    <property type="nucleotide sequence ID" value="NZ_CAKLPY010000001.1"/>
</dbReference>
<gene>
    <name evidence="3" type="ORF">EMA8858_00772</name>
</gene>
<accession>A0ABM9AM17</accession>
<feature type="coiled-coil region" evidence="1">
    <location>
        <begin position="199"/>
        <end position="226"/>
    </location>
</feature>
<sequence length="514" mass="58971">MKTDKFDEEFRRKVESFHPPFRDDEIDRIQGYVNQHIPLSIWQRFGHVFTYSVATAIIVSLLITTLYQANENKTLLNKISSLNKQLEQKQVIVTTSNKINMPVTIEKTDTIYVLKHIKKEVEVASISNNFSVEMTDIASTDEANLVSIEEKSSKNILPNSKRVFADKNASPDTKLKTETRSLNLIENERKEKLSLNSLNNTKNKKYNDLKNNNRNVEKTVRTSKASKNDVTTADVFKNGIENSNQTVIVSESQSNKTLELGTSENSKVLIISDLKSKGFGLFDLKYLFDLSNRKINLPQVSSLPKSRSSFKFSSISAPNLKYRVGLGGNVDNSQIGSSILTDILFAKRWSLTTGVNVSFLGFEHFGDEDDFKRKTDKDFREQHTVNVPIGNSIENIEAHQVLFRVPIYLNYRLPFQKNYTGLFATGTDLDFNLKQFTSYSHRNFAIDDEHEGLIEKIPVIPFNNWMISTGIEKRWNQFSLQMSPYFAYQIKQVSYRKNDFTFGLKLNGFYRISR</sequence>
<keyword evidence="2" id="KW-1133">Transmembrane helix</keyword>
<proteinExistence type="predicted"/>
<keyword evidence="1" id="KW-0175">Coiled coil</keyword>
<evidence type="ECO:0000313" key="4">
    <source>
        <dbReference type="Proteomes" id="UP000837932"/>
    </source>
</evidence>
<comment type="caution">
    <text evidence="3">The sequence shown here is derived from an EMBL/GenBank/DDBJ whole genome shotgun (WGS) entry which is preliminary data.</text>
</comment>
<reference evidence="3" key="1">
    <citation type="submission" date="2021-12" db="EMBL/GenBank/DDBJ databases">
        <authorList>
            <person name="Rodrigo-Torres L."/>
            <person name="Arahal R. D."/>
            <person name="Lucena T."/>
        </authorList>
    </citation>
    <scope>NUCLEOTIDE SEQUENCE</scope>
    <source>
        <strain evidence="3">CECT 8858</strain>
    </source>
</reference>
<keyword evidence="2" id="KW-0472">Membrane</keyword>
<evidence type="ECO:0008006" key="5">
    <source>
        <dbReference type="Google" id="ProtNLM"/>
    </source>
</evidence>
<keyword evidence="4" id="KW-1185">Reference proteome</keyword>
<dbReference type="EMBL" id="CAKLPY010000001">
    <property type="protein sequence ID" value="CAH0994660.1"/>
    <property type="molecule type" value="Genomic_DNA"/>
</dbReference>
<organism evidence="3 4">
    <name type="scientific">Emticicia aquatica</name>
    <dbReference type="NCBI Taxonomy" id="1681835"/>
    <lineage>
        <taxon>Bacteria</taxon>
        <taxon>Pseudomonadati</taxon>
        <taxon>Bacteroidota</taxon>
        <taxon>Cytophagia</taxon>
        <taxon>Cytophagales</taxon>
        <taxon>Leadbetterellaceae</taxon>
        <taxon>Emticicia</taxon>
    </lineage>
</organism>
<dbReference type="Proteomes" id="UP000837932">
    <property type="component" value="Unassembled WGS sequence"/>
</dbReference>
<evidence type="ECO:0000256" key="2">
    <source>
        <dbReference type="SAM" id="Phobius"/>
    </source>
</evidence>
<name>A0ABM9AM17_9BACT</name>
<keyword evidence="2" id="KW-0812">Transmembrane</keyword>